<gene>
    <name evidence="2" type="ORF">OdinLCB4_000805</name>
</gene>
<organism evidence="2 3">
    <name type="scientific">Odinarchaeota yellowstonii (strain LCB_4)</name>
    <dbReference type="NCBI Taxonomy" id="1841599"/>
    <lineage>
        <taxon>Archaea</taxon>
        <taxon>Promethearchaeati</taxon>
        <taxon>Candidatus Odinarchaeota</taxon>
        <taxon>Candidatus Odinarchaeia</taxon>
        <taxon>Candidatus Odinarchaeales</taxon>
        <taxon>Candidatus Odinarchaeaceae</taxon>
        <taxon>Candidatus Odinarchaeum</taxon>
    </lineage>
</organism>
<dbReference type="Gene3D" id="3.40.250.10">
    <property type="entry name" value="Rhodanese-like domain"/>
    <property type="match status" value="1"/>
</dbReference>
<dbReference type="Proteomes" id="UP000186851">
    <property type="component" value="Chromosome"/>
</dbReference>
<evidence type="ECO:0000313" key="2">
    <source>
        <dbReference type="EMBL" id="WEU40504.1"/>
    </source>
</evidence>
<sequence>MTNEKPYPEGAGIVKWISPDWLQNHLSDENLLILDCQPDIHDYILEHIPGAVYFSEKLLRVSINGIPGRYVNTTVASELFRSIGVGGNKIVVVYTGIGGLKAKATVLTRLW</sequence>
<dbReference type="EMBL" id="CP091871">
    <property type="protein sequence ID" value="WEU40504.1"/>
    <property type="molecule type" value="Genomic_DNA"/>
</dbReference>
<feature type="domain" description="Rhodanese" evidence="1">
    <location>
        <begin position="27"/>
        <end position="108"/>
    </location>
</feature>
<name>A0AAF0D2N1_ODILC</name>
<reference evidence="2" key="1">
    <citation type="journal article" date="2017" name="Nature">
        <title>Asgard archaea illuminate the origin of eukaryotic cellular complexity.</title>
        <authorList>
            <person name="Zaremba-Niedzwiedzka K."/>
            <person name="Caceres E.F."/>
            <person name="Saw J.H."/>
            <person name="Backstrom D."/>
            <person name="Juzokaite L."/>
            <person name="Vancaester E."/>
            <person name="Seitz K.W."/>
            <person name="Anantharaman K."/>
            <person name="Starnawski P."/>
            <person name="Kjeldsen K.U."/>
            <person name="Scott M.B."/>
            <person name="Nunoura T."/>
            <person name="Banfield J.F."/>
            <person name="Schramm A."/>
            <person name="Baker B.J."/>
            <person name="Spang A."/>
            <person name="Ettema T.J.G."/>
        </authorList>
    </citation>
    <scope>NUCLEOTIDE SEQUENCE</scope>
    <source>
        <strain evidence="2">LCB_4</strain>
    </source>
</reference>
<dbReference type="PROSITE" id="PS00380">
    <property type="entry name" value="RHODANESE_1"/>
    <property type="match status" value="1"/>
</dbReference>
<dbReference type="KEGG" id="oyw:OdinLCB4_000805"/>
<proteinExistence type="predicted"/>
<dbReference type="InterPro" id="IPR036873">
    <property type="entry name" value="Rhodanese-like_dom_sf"/>
</dbReference>
<evidence type="ECO:0000259" key="1">
    <source>
        <dbReference type="PROSITE" id="PS50206"/>
    </source>
</evidence>
<dbReference type="InterPro" id="IPR001307">
    <property type="entry name" value="Thiosulphate_STrfase_CS"/>
</dbReference>
<dbReference type="GO" id="GO:0004792">
    <property type="term" value="F:thiosulfate-cyanide sulfurtransferase activity"/>
    <property type="evidence" value="ECO:0007669"/>
    <property type="project" value="InterPro"/>
</dbReference>
<dbReference type="PROSITE" id="PS50206">
    <property type="entry name" value="RHODANESE_3"/>
    <property type="match status" value="1"/>
</dbReference>
<accession>A0AAF0D2N1</accession>
<reference evidence="2" key="2">
    <citation type="journal article" date="2022" name="Nat. Microbiol.">
        <title>A closed Candidatus Odinarchaeum chromosome exposes Asgard archaeal viruses.</title>
        <authorList>
            <person name="Tamarit D."/>
            <person name="Caceres E.F."/>
            <person name="Krupovic M."/>
            <person name="Nijland R."/>
            <person name="Eme L."/>
            <person name="Robinson N.P."/>
            <person name="Ettema T.J.G."/>
        </authorList>
    </citation>
    <scope>NUCLEOTIDE SEQUENCE</scope>
    <source>
        <strain evidence="2">LCB_4</strain>
    </source>
</reference>
<dbReference type="SUPFAM" id="SSF52821">
    <property type="entry name" value="Rhodanese/Cell cycle control phosphatase"/>
    <property type="match status" value="1"/>
</dbReference>
<dbReference type="AlphaFoldDB" id="A0AAF0D2N1"/>
<protein>
    <recommendedName>
        <fullName evidence="1">Rhodanese domain-containing protein</fullName>
    </recommendedName>
</protein>
<dbReference type="InterPro" id="IPR001763">
    <property type="entry name" value="Rhodanese-like_dom"/>
</dbReference>
<dbReference type="Pfam" id="PF00581">
    <property type="entry name" value="Rhodanese"/>
    <property type="match status" value="1"/>
</dbReference>
<evidence type="ECO:0000313" key="3">
    <source>
        <dbReference type="Proteomes" id="UP000186851"/>
    </source>
</evidence>